<organism evidence="3 4">
    <name type="scientific">Allacma fusca</name>
    <dbReference type="NCBI Taxonomy" id="39272"/>
    <lineage>
        <taxon>Eukaryota</taxon>
        <taxon>Metazoa</taxon>
        <taxon>Ecdysozoa</taxon>
        <taxon>Arthropoda</taxon>
        <taxon>Hexapoda</taxon>
        <taxon>Collembola</taxon>
        <taxon>Symphypleona</taxon>
        <taxon>Sminthuridae</taxon>
        <taxon>Allacma</taxon>
    </lineage>
</organism>
<feature type="transmembrane region" description="Helical" evidence="2">
    <location>
        <begin position="60"/>
        <end position="79"/>
    </location>
</feature>
<feature type="compositionally biased region" description="Basic and acidic residues" evidence="1">
    <location>
        <begin position="17"/>
        <end position="44"/>
    </location>
</feature>
<keyword evidence="2" id="KW-0472">Membrane</keyword>
<feature type="region of interest" description="Disordered" evidence="1">
    <location>
        <begin position="1"/>
        <end position="44"/>
    </location>
</feature>
<dbReference type="Proteomes" id="UP000708208">
    <property type="component" value="Unassembled WGS sequence"/>
</dbReference>
<evidence type="ECO:0000256" key="1">
    <source>
        <dbReference type="SAM" id="MobiDB-lite"/>
    </source>
</evidence>
<name>A0A8J2JVU7_9HEXA</name>
<proteinExistence type="predicted"/>
<feature type="compositionally biased region" description="Basic and acidic residues" evidence="1">
    <location>
        <begin position="1"/>
        <end position="10"/>
    </location>
</feature>
<evidence type="ECO:0000313" key="4">
    <source>
        <dbReference type="Proteomes" id="UP000708208"/>
    </source>
</evidence>
<keyword evidence="4" id="KW-1185">Reference proteome</keyword>
<keyword evidence="2" id="KW-0812">Transmembrane</keyword>
<reference evidence="3" key="1">
    <citation type="submission" date="2021-06" db="EMBL/GenBank/DDBJ databases">
        <authorList>
            <person name="Hodson N. C."/>
            <person name="Mongue J. A."/>
            <person name="Jaron S. K."/>
        </authorList>
    </citation>
    <scope>NUCLEOTIDE SEQUENCE</scope>
</reference>
<evidence type="ECO:0000313" key="3">
    <source>
        <dbReference type="EMBL" id="CAG7727542.1"/>
    </source>
</evidence>
<sequence length="90" mass="10474">MKDVERRERNVGSVEAETVKGEEMYGGKDDDGKMEQNNNRDKVPRKVQESFEKCSFIDAFYTYMCYAVLVIVGYINDLVRPRASVERNRV</sequence>
<protein>
    <submittedName>
        <fullName evidence="3">Uncharacterized protein</fullName>
    </submittedName>
</protein>
<dbReference type="AlphaFoldDB" id="A0A8J2JVU7"/>
<feature type="non-terminal residue" evidence="3">
    <location>
        <position position="90"/>
    </location>
</feature>
<comment type="caution">
    <text evidence="3">The sequence shown here is derived from an EMBL/GenBank/DDBJ whole genome shotgun (WGS) entry which is preliminary data.</text>
</comment>
<accession>A0A8J2JVU7</accession>
<gene>
    <name evidence="3" type="ORF">AFUS01_LOCUS16378</name>
</gene>
<keyword evidence="2" id="KW-1133">Transmembrane helix</keyword>
<evidence type="ECO:0000256" key="2">
    <source>
        <dbReference type="SAM" id="Phobius"/>
    </source>
</evidence>
<dbReference type="EMBL" id="CAJVCH010150071">
    <property type="protein sequence ID" value="CAG7727542.1"/>
    <property type="molecule type" value="Genomic_DNA"/>
</dbReference>